<sequence length="272" mass="30903">MSGVLFIEFNQFCKDRGVARHHTQEYTTQNGVAERMNRTLVGKSKVYALKCWVGKKVPGRSSKYGCYLINHGPHTSIKCKIPAEVWSGKCVDYFHLKVFGCTIYYHVSEGKLEPRARKGVFMGYGDGVKGYRIWSPLENRVILSRNVVFDESSMLGCFTRSITEAENCSFDKQWSCTRIIKEPISENTIESELQAADGLIKTQQPDVTPPETRPRSIAQDRVGIGPPQRYGYEDMAGYALHVAEEVDTYEPSTYREAISRTEAERWFVSNGR</sequence>
<protein>
    <submittedName>
        <fullName evidence="3">Retrovirus-related Pol polyprotein from transposon TNT 1-94</fullName>
    </submittedName>
</protein>
<keyword evidence="4" id="KW-1185">Reference proteome</keyword>
<dbReference type="InterPro" id="IPR039537">
    <property type="entry name" value="Retrotran_Ty1/copia-like"/>
</dbReference>
<evidence type="ECO:0000313" key="4">
    <source>
        <dbReference type="Proteomes" id="UP001558713"/>
    </source>
</evidence>
<dbReference type="PANTHER" id="PTHR42648:SF28">
    <property type="entry name" value="TRANSPOSON-ENCODED PROTEIN WITH RIBONUCLEASE H-LIKE AND RETROVIRUS ZINC FINGER-LIKE DOMAINS"/>
    <property type="match status" value="1"/>
</dbReference>
<dbReference type="InterPro" id="IPR057670">
    <property type="entry name" value="SH3_retrovirus"/>
</dbReference>
<dbReference type="Proteomes" id="UP001558713">
    <property type="component" value="Unassembled WGS sequence"/>
</dbReference>
<evidence type="ECO:0000259" key="2">
    <source>
        <dbReference type="Pfam" id="PF25597"/>
    </source>
</evidence>
<dbReference type="InterPro" id="IPR036397">
    <property type="entry name" value="RNaseH_sf"/>
</dbReference>
<evidence type="ECO:0000256" key="1">
    <source>
        <dbReference type="SAM" id="MobiDB-lite"/>
    </source>
</evidence>
<proteinExistence type="predicted"/>
<name>A0ABD1ALP9_CARAN</name>
<dbReference type="Pfam" id="PF25597">
    <property type="entry name" value="SH3_retrovirus"/>
    <property type="match status" value="1"/>
</dbReference>
<organism evidence="3 4">
    <name type="scientific">Cardamine amara subsp. amara</name>
    <dbReference type="NCBI Taxonomy" id="228776"/>
    <lineage>
        <taxon>Eukaryota</taxon>
        <taxon>Viridiplantae</taxon>
        <taxon>Streptophyta</taxon>
        <taxon>Embryophyta</taxon>
        <taxon>Tracheophyta</taxon>
        <taxon>Spermatophyta</taxon>
        <taxon>Magnoliopsida</taxon>
        <taxon>eudicotyledons</taxon>
        <taxon>Gunneridae</taxon>
        <taxon>Pentapetalae</taxon>
        <taxon>rosids</taxon>
        <taxon>malvids</taxon>
        <taxon>Brassicales</taxon>
        <taxon>Brassicaceae</taxon>
        <taxon>Cardamineae</taxon>
        <taxon>Cardamine</taxon>
    </lineage>
</organism>
<dbReference type="PANTHER" id="PTHR42648">
    <property type="entry name" value="TRANSPOSASE, PUTATIVE-RELATED"/>
    <property type="match status" value="1"/>
</dbReference>
<dbReference type="Gene3D" id="3.30.420.10">
    <property type="entry name" value="Ribonuclease H-like superfamily/Ribonuclease H"/>
    <property type="match status" value="1"/>
</dbReference>
<reference evidence="3 4" key="1">
    <citation type="submission" date="2024-04" db="EMBL/GenBank/DDBJ databases">
        <title>Genome assembly C_amara_ONT_v2.</title>
        <authorList>
            <person name="Yant L."/>
            <person name="Moore C."/>
            <person name="Slenker M."/>
        </authorList>
    </citation>
    <scope>NUCLEOTIDE SEQUENCE [LARGE SCALE GENOMIC DNA]</scope>
    <source>
        <tissue evidence="3">Leaf</tissue>
    </source>
</reference>
<dbReference type="SUPFAM" id="SSF53098">
    <property type="entry name" value="Ribonuclease H-like"/>
    <property type="match status" value="1"/>
</dbReference>
<feature type="region of interest" description="Disordered" evidence="1">
    <location>
        <begin position="200"/>
        <end position="224"/>
    </location>
</feature>
<dbReference type="InterPro" id="IPR012337">
    <property type="entry name" value="RNaseH-like_sf"/>
</dbReference>
<accession>A0ABD1ALP9</accession>
<gene>
    <name evidence="3" type="ORF">V5N11_019836</name>
</gene>
<evidence type="ECO:0000313" key="3">
    <source>
        <dbReference type="EMBL" id="KAL1200650.1"/>
    </source>
</evidence>
<feature type="domain" description="Retroviral polymerase SH3-like" evidence="2">
    <location>
        <begin position="101"/>
        <end position="153"/>
    </location>
</feature>
<dbReference type="AlphaFoldDB" id="A0ABD1ALP9"/>
<comment type="caution">
    <text evidence="3">The sequence shown here is derived from an EMBL/GenBank/DDBJ whole genome shotgun (WGS) entry which is preliminary data.</text>
</comment>
<dbReference type="EMBL" id="JBANAX010000614">
    <property type="protein sequence ID" value="KAL1200650.1"/>
    <property type="molecule type" value="Genomic_DNA"/>
</dbReference>